<gene>
    <name evidence="3" type="ORF">LCGC14_0282330</name>
</gene>
<dbReference type="GO" id="GO:0005694">
    <property type="term" value="C:chromosome"/>
    <property type="evidence" value="ECO:0007669"/>
    <property type="project" value="TreeGrafter"/>
</dbReference>
<dbReference type="InterPro" id="IPR041468">
    <property type="entry name" value="HTH_ParB/Spo0J"/>
</dbReference>
<dbReference type="AlphaFoldDB" id="A0A0F9U0H1"/>
<feature type="compositionally biased region" description="Basic and acidic residues" evidence="1">
    <location>
        <begin position="330"/>
        <end position="340"/>
    </location>
</feature>
<dbReference type="InterPro" id="IPR050336">
    <property type="entry name" value="Chromosome_partition/occlusion"/>
</dbReference>
<dbReference type="PANTHER" id="PTHR33375:SF1">
    <property type="entry name" value="CHROMOSOME-PARTITIONING PROTEIN PARB-RELATED"/>
    <property type="match status" value="1"/>
</dbReference>
<dbReference type="Pfam" id="PF17762">
    <property type="entry name" value="HTH_ParB"/>
    <property type="match status" value="1"/>
</dbReference>
<feature type="region of interest" description="Disordered" evidence="1">
    <location>
        <begin position="316"/>
        <end position="340"/>
    </location>
</feature>
<dbReference type="PANTHER" id="PTHR33375">
    <property type="entry name" value="CHROMOSOME-PARTITIONING PROTEIN PARB-RELATED"/>
    <property type="match status" value="1"/>
</dbReference>
<organism evidence="3">
    <name type="scientific">marine sediment metagenome</name>
    <dbReference type="NCBI Taxonomy" id="412755"/>
    <lineage>
        <taxon>unclassified sequences</taxon>
        <taxon>metagenomes</taxon>
        <taxon>ecological metagenomes</taxon>
    </lineage>
</organism>
<accession>A0A0F9U0H1</accession>
<evidence type="ECO:0000256" key="1">
    <source>
        <dbReference type="SAM" id="MobiDB-lite"/>
    </source>
</evidence>
<name>A0A0F9U0H1_9ZZZZ</name>
<dbReference type="Gene3D" id="1.10.10.2830">
    <property type="match status" value="1"/>
</dbReference>
<dbReference type="EMBL" id="LAZR01000163">
    <property type="protein sequence ID" value="KKN85064.1"/>
    <property type="molecule type" value="Genomic_DNA"/>
</dbReference>
<protein>
    <recommendedName>
        <fullName evidence="2">ParB/Spo0J HTH domain-containing protein</fullName>
    </recommendedName>
</protein>
<feature type="domain" description="ParB/Spo0J HTH" evidence="2">
    <location>
        <begin position="155"/>
        <end position="233"/>
    </location>
</feature>
<evidence type="ECO:0000259" key="2">
    <source>
        <dbReference type="Pfam" id="PF17762"/>
    </source>
</evidence>
<sequence>MENHFDNFGLEKASKAKFNLVGGQIKTAMRAAGKTADFFKIDPRKIHLLEDFNPRIKDRQYYEGTEDRPGIVDLAKSMKLNGYYTDKPLAGFVAKVDGEDVIYLTEGHRRLDAVLYWMDNLGGPEDFMVPFVPKPRGTTELDLNYALVEANKAVDFRPYELAMHIKRLHCMFGQTEALIATKAGMSVSHVKNLLAVAGAPESIAKMVLAEEISVTEAAEAIGKYGNQVETVLNQAKANSVAAGKTKVSKRFLPGERFKKEVKKESDTLFDAVRTVREDNNYDALTEDTRKTLDELMERMTAMQKKLDEQEAQALAAAALEEADEAAQESNGKDDVKDQEI</sequence>
<evidence type="ECO:0000313" key="3">
    <source>
        <dbReference type="EMBL" id="KKN85064.1"/>
    </source>
</evidence>
<proteinExistence type="predicted"/>
<dbReference type="SUPFAM" id="SSF109709">
    <property type="entry name" value="KorB DNA-binding domain-like"/>
    <property type="match status" value="1"/>
</dbReference>
<reference evidence="3" key="1">
    <citation type="journal article" date="2015" name="Nature">
        <title>Complex archaea that bridge the gap between prokaryotes and eukaryotes.</title>
        <authorList>
            <person name="Spang A."/>
            <person name="Saw J.H."/>
            <person name="Jorgensen S.L."/>
            <person name="Zaremba-Niedzwiedzka K."/>
            <person name="Martijn J."/>
            <person name="Lind A.E."/>
            <person name="van Eijk R."/>
            <person name="Schleper C."/>
            <person name="Guy L."/>
            <person name="Ettema T.J."/>
        </authorList>
    </citation>
    <scope>NUCLEOTIDE SEQUENCE</scope>
</reference>
<comment type="caution">
    <text evidence="3">The sequence shown here is derived from an EMBL/GenBank/DDBJ whole genome shotgun (WGS) entry which is preliminary data.</text>
</comment>
<dbReference type="GO" id="GO:0007059">
    <property type="term" value="P:chromosome segregation"/>
    <property type="evidence" value="ECO:0007669"/>
    <property type="project" value="TreeGrafter"/>
</dbReference>